<name>A0A4Y7SGY8_COPMI</name>
<evidence type="ECO:0000313" key="1">
    <source>
        <dbReference type="EMBL" id="TEB21143.1"/>
    </source>
</evidence>
<dbReference type="EMBL" id="QPFP01000120">
    <property type="protein sequence ID" value="TEB21143.1"/>
    <property type="molecule type" value="Genomic_DNA"/>
</dbReference>
<dbReference type="AlphaFoldDB" id="A0A4Y7SGY8"/>
<accession>A0A4Y7SGY8</accession>
<dbReference type="Proteomes" id="UP000298030">
    <property type="component" value="Unassembled WGS sequence"/>
</dbReference>
<comment type="caution">
    <text evidence="1">The sequence shown here is derived from an EMBL/GenBank/DDBJ whole genome shotgun (WGS) entry which is preliminary data.</text>
</comment>
<proteinExistence type="predicted"/>
<reference evidence="1 2" key="1">
    <citation type="journal article" date="2019" name="Nat. Ecol. Evol.">
        <title>Megaphylogeny resolves global patterns of mushroom evolution.</title>
        <authorList>
            <person name="Varga T."/>
            <person name="Krizsan K."/>
            <person name="Foldi C."/>
            <person name="Dima B."/>
            <person name="Sanchez-Garcia M."/>
            <person name="Sanchez-Ramirez S."/>
            <person name="Szollosi G.J."/>
            <person name="Szarkandi J.G."/>
            <person name="Papp V."/>
            <person name="Albert L."/>
            <person name="Andreopoulos W."/>
            <person name="Angelini C."/>
            <person name="Antonin V."/>
            <person name="Barry K.W."/>
            <person name="Bougher N.L."/>
            <person name="Buchanan P."/>
            <person name="Buyck B."/>
            <person name="Bense V."/>
            <person name="Catcheside P."/>
            <person name="Chovatia M."/>
            <person name="Cooper J."/>
            <person name="Damon W."/>
            <person name="Desjardin D."/>
            <person name="Finy P."/>
            <person name="Geml J."/>
            <person name="Haridas S."/>
            <person name="Hughes K."/>
            <person name="Justo A."/>
            <person name="Karasinski D."/>
            <person name="Kautmanova I."/>
            <person name="Kiss B."/>
            <person name="Kocsube S."/>
            <person name="Kotiranta H."/>
            <person name="LaButti K.M."/>
            <person name="Lechner B.E."/>
            <person name="Liimatainen K."/>
            <person name="Lipzen A."/>
            <person name="Lukacs Z."/>
            <person name="Mihaltcheva S."/>
            <person name="Morgado L.N."/>
            <person name="Niskanen T."/>
            <person name="Noordeloos M.E."/>
            <person name="Ohm R.A."/>
            <person name="Ortiz-Santana B."/>
            <person name="Ovrebo C."/>
            <person name="Racz N."/>
            <person name="Riley R."/>
            <person name="Savchenko A."/>
            <person name="Shiryaev A."/>
            <person name="Soop K."/>
            <person name="Spirin V."/>
            <person name="Szebenyi C."/>
            <person name="Tomsovsky M."/>
            <person name="Tulloss R.E."/>
            <person name="Uehling J."/>
            <person name="Grigoriev I.V."/>
            <person name="Vagvolgyi C."/>
            <person name="Papp T."/>
            <person name="Martin F.M."/>
            <person name="Miettinen O."/>
            <person name="Hibbett D.S."/>
            <person name="Nagy L.G."/>
        </authorList>
    </citation>
    <scope>NUCLEOTIDE SEQUENCE [LARGE SCALE GENOMIC DNA]</scope>
    <source>
        <strain evidence="1 2">FP101781</strain>
    </source>
</reference>
<protein>
    <submittedName>
        <fullName evidence="1">Uncharacterized protein</fullName>
    </submittedName>
</protein>
<keyword evidence="2" id="KW-1185">Reference proteome</keyword>
<gene>
    <name evidence="1" type="ORF">FA13DRAFT_1800255</name>
</gene>
<evidence type="ECO:0000313" key="2">
    <source>
        <dbReference type="Proteomes" id="UP000298030"/>
    </source>
</evidence>
<organism evidence="1 2">
    <name type="scientific">Coprinellus micaceus</name>
    <name type="common">Glistening ink-cap mushroom</name>
    <name type="synonym">Coprinus micaceus</name>
    <dbReference type="NCBI Taxonomy" id="71717"/>
    <lineage>
        <taxon>Eukaryota</taxon>
        <taxon>Fungi</taxon>
        <taxon>Dikarya</taxon>
        <taxon>Basidiomycota</taxon>
        <taxon>Agaricomycotina</taxon>
        <taxon>Agaricomycetes</taxon>
        <taxon>Agaricomycetidae</taxon>
        <taxon>Agaricales</taxon>
        <taxon>Agaricineae</taxon>
        <taxon>Psathyrellaceae</taxon>
        <taxon>Coprinellus</taxon>
    </lineage>
</organism>
<sequence length="223" mass="24917">MAGRNHPHCAFGIPFTILGGLERPGEDIQTWTVPHWNTLVLVLSLRMHQACSTLFTQTIEKATVKTWLTCFESELNTSLSLFALASILTGNAIVHSPILRFCSQHYSYTLWSKSNKQAFGELLDQMPPPPIHVEGVLPCSWWLTPPSQLQTLLPPEDIIPSLMIQCWARVRDCAEAPTDDSIIRDTRLLNMAATSAGIYTRFVGSWLTKTQASLDAMMRLVPP</sequence>